<accession>A0A3Q9IF04</accession>
<dbReference type="Gene3D" id="3.40.1080.10">
    <property type="entry name" value="Glutaconate Coenzyme A-transferase"/>
    <property type="match status" value="1"/>
</dbReference>
<dbReference type="EMBL" id="CP034346">
    <property type="protein sequence ID" value="AZS17624.1"/>
    <property type="molecule type" value="Genomic_DNA"/>
</dbReference>
<dbReference type="SMART" id="SM00882">
    <property type="entry name" value="CoA_trans"/>
    <property type="match status" value="1"/>
</dbReference>
<protein>
    <submittedName>
        <fullName evidence="2">CoA transferase subunit A</fullName>
    </submittedName>
</protein>
<organism evidence="2 3">
    <name type="scientific">Paenibacillus lutimineralis</name>
    <dbReference type="NCBI Taxonomy" id="2707005"/>
    <lineage>
        <taxon>Bacteria</taxon>
        <taxon>Bacillati</taxon>
        <taxon>Bacillota</taxon>
        <taxon>Bacilli</taxon>
        <taxon>Bacillales</taxon>
        <taxon>Paenibacillaceae</taxon>
        <taxon>Paenibacillus</taxon>
    </lineage>
</organism>
<dbReference type="KEGG" id="plut:EI981_26470"/>
<evidence type="ECO:0000313" key="2">
    <source>
        <dbReference type="EMBL" id="AZS17624.1"/>
    </source>
</evidence>
<sequence>MSSKIMSLEEAAGLVRDGDRISFGGNVLHRAPMAMVREIARQRRRNLRIIKTAGAHDIDLLCAAGSVASVDAGFVSYETEFGLAMHYRKAVEGGQVIGNEHACYTVICSLRAAASGAPFMPVAGLKAGDLLQVADYFRVIQDPFGGEPVTVVKAIVPDIAVVHVQEADDLGNAVIHGPKFEDALISRAASKVIVTAEKIVPRSKIRMRPDQVDIPGFLVSAVVHAPRGAAPCSVEKAYDADTKAIERFKKLKAEEIDIYLNEYEMKDRGFKVGGLR</sequence>
<dbReference type="SUPFAM" id="SSF100950">
    <property type="entry name" value="NagB/RpiA/CoA transferase-like"/>
    <property type="match status" value="1"/>
</dbReference>
<dbReference type="OrthoDB" id="9777193at2"/>
<dbReference type="AlphaFoldDB" id="A0A3Q9IF04"/>
<gene>
    <name evidence="2" type="ORF">EI981_26470</name>
</gene>
<evidence type="ECO:0000256" key="1">
    <source>
        <dbReference type="ARBA" id="ARBA00007047"/>
    </source>
</evidence>
<dbReference type="Pfam" id="PF01144">
    <property type="entry name" value="CoA_trans"/>
    <property type="match status" value="1"/>
</dbReference>
<dbReference type="InterPro" id="IPR004165">
    <property type="entry name" value="CoA_trans_fam_I"/>
</dbReference>
<keyword evidence="3" id="KW-1185">Reference proteome</keyword>
<dbReference type="RefSeq" id="WP_127003337.1">
    <property type="nucleotide sequence ID" value="NZ_CP034346.1"/>
</dbReference>
<dbReference type="InterPro" id="IPR037171">
    <property type="entry name" value="NagB/RpiA_transferase-like"/>
</dbReference>
<name>A0A3Q9IF04_9BACL</name>
<keyword evidence="2" id="KW-0808">Transferase</keyword>
<dbReference type="PANTHER" id="PTHR43293:SF3">
    <property type="entry name" value="CHOLESTEROL RING-CLEAVING HYDROLASE IPDB SUBUNIT"/>
    <property type="match status" value="1"/>
</dbReference>
<dbReference type="Gene3D" id="3.30.30.40">
    <property type="match status" value="1"/>
</dbReference>
<comment type="similarity">
    <text evidence="1">Belongs to the 3-oxoacid CoA-transferase subunit B family.</text>
</comment>
<dbReference type="Proteomes" id="UP000270678">
    <property type="component" value="Chromosome"/>
</dbReference>
<evidence type="ECO:0000313" key="3">
    <source>
        <dbReference type="Proteomes" id="UP000270678"/>
    </source>
</evidence>
<dbReference type="PANTHER" id="PTHR43293">
    <property type="entry name" value="ACETATE COA-TRANSFERASE YDIF"/>
    <property type="match status" value="1"/>
</dbReference>
<reference evidence="3" key="1">
    <citation type="submission" date="2018-12" db="EMBL/GenBank/DDBJ databases">
        <title>Complete genome sequence of Paenibacillus sp. MBLB1234.</title>
        <authorList>
            <person name="Nam Y.-D."/>
            <person name="Kang J."/>
            <person name="Chung W.-H."/>
            <person name="Park Y.S."/>
        </authorList>
    </citation>
    <scope>NUCLEOTIDE SEQUENCE [LARGE SCALE GENOMIC DNA]</scope>
    <source>
        <strain evidence="3">MBLB1234</strain>
    </source>
</reference>
<dbReference type="GO" id="GO:0008410">
    <property type="term" value="F:CoA-transferase activity"/>
    <property type="evidence" value="ECO:0007669"/>
    <property type="project" value="InterPro"/>
</dbReference>
<proteinExistence type="inferred from homology"/>